<reference evidence="1 2" key="1">
    <citation type="journal article" date="2022" name="DNA Res.">
        <title>Chromosomal-level genome assembly of the orchid tree Bauhinia variegata (Leguminosae; Cercidoideae) supports the allotetraploid origin hypothesis of Bauhinia.</title>
        <authorList>
            <person name="Zhong Y."/>
            <person name="Chen Y."/>
            <person name="Zheng D."/>
            <person name="Pang J."/>
            <person name="Liu Y."/>
            <person name="Luo S."/>
            <person name="Meng S."/>
            <person name="Qian L."/>
            <person name="Wei D."/>
            <person name="Dai S."/>
            <person name="Zhou R."/>
        </authorList>
    </citation>
    <scope>NUCLEOTIDE SEQUENCE [LARGE SCALE GENOMIC DNA]</scope>
    <source>
        <strain evidence="1">BV-YZ2020</strain>
    </source>
</reference>
<gene>
    <name evidence="1" type="ORF">L6164_034679</name>
</gene>
<evidence type="ECO:0000313" key="2">
    <source>
        <dbReference type="Proteomes" id="UP000828941"/>
    </source>
</evidence>
<accession>A0ACB9KW63</accession>
<evidence type="ECO:0000313" key="1">
    <source>
        <dbReference type="EMBL" id="KAI4301396.1"/>
    </source>
</evidence>
<dbReference type="EMBL" id="CM039438">
    <property type="protein sequence ID" value="KAI4301396.1"/>
    <property type="molecule type" value="Genomic_DNA"/>
</dbReference>
<comment type="caution">
    <text evidence="1">The sequence shown here is derived from an EMBL/GenBank/DDBJ whole genome shotgun (WGS) entry which is preliminary data.</text>
</comment>
<protein>
    <submittedName>
        <fullName evidence="1">Uncharacterized protein</fullName>
    </submittedName>
</protein>
<name>A0ACB9KW63_BAUVA</name>
<sequence>MTNYQLMLSVIAGMFCQLMPSSTVVSLGGFGWHLAWRCFTISSQRSAWIGCRRDWVLWTIAGISRRSAATVFSGACGEPGTLIASSSNLGLLVMLLIAQRFLRRTFSISSVNEKLVQWTCPQPHTAKLNTDGKQYG</sequence>
<keyword evidence="2" id="KW-1185">Reference proteome</keyword>
<organism evidence="1 2">
    <name type="scientific">Bauhinia variegata</name>
    <name type="common">Purple orchid tree</name>
    <name type="synonym">Phanera variegata</name>
    <dbReference type="NCBI Taxonomy" id="167791"/>
    <lineage>
        <taxon>Eukaryota</taxon>
        <taxon>Viridiplantae</taxon>
        <taxon>Streptophyta</taxon>
        <taxon>Embryophyta</taxon>
        <taxon>Tracheophyta</taxon>
        <taxon>Spermatophyta</taxon>
        <taxon>Magnoliopsida</taxon>
        <taxon>eudicotyledons</taxon>
        <taxon>Gunneridae</taxon>
        <taxon>Pentapetalae</taxon>
        <taxon>rosids</taxon>
        <taxon>fabids</taxon>
        <taxon>Fabales</taxon>
        <taxon>Fabaceae</taxon>
        <taxon>Cercidoideae</taxon>
        <taxon>Cercideae</taxon>
        <taxon>Bauhiniinae</taxon>
        <taxon>Bauhinia</taxon>
    </lineage>
</organism>
<proteinExistence type="predicted"/>
<dbReference type="Proteomes" id="UP000828941">
    <property type="component" value="Chromosome 13"/>
</dbReference>